<dbReference type="SUPFAM" id="SSF159245">
    <property type="entry name" value="AttH-like"/>
    <property type="match status" value="1"/>
</dbReference>
<reference evidence="3" key="1">
    <citation type="journal article" date="2014" name="Int. J. Syst. Evol. Microbiol.">
        <title>Complete genome sequence of Corynebacterium casei LMG S-19264T (=DSM 44701T), isolated from a smear-ripened cheese.</title>
        <authorList>
            <consortium name="US DOE Joint Genome Institute (JGI-PGF)"/>
            <person name="Walter F."/>
            <person name="Albersmeier A."/>
            <person name="Kalinowski J."/>
            <person name="Ruckert C."/>
        </authorList>
    </citation>
    <scope>NUCLEOTIDE SEQUENCE</scope>
    <source>
        <strain evidence="3">KCTC 32255</strain>
    </source>
</reference>
<gene>
    <name evidence="3" type="ORF">GCM10011614_12480</name>
</gene>
<dbReference type="InterPro" id="IPR055493">
    <property type="entry name" value="DUF7065"/>
</dbReference>
<dbReference type="EMBL" id="BMZA01000003">
    <property type="protein sequence ID" value="GGY99070.1"/>
    <property type="molecule type" value="Genomic_DNA"/>
</dbReference>
<evidence type="ECO:0000313" key="3">
    <source>
        <dbReference type="EMBL" id="GGY99070.1"/>
    </source>
</evidence>
<organism evidence="3 4">
    <name type="scientific">Novosphingobium colocasiae</name>
    <dbReference type="NCBI Taxonomy" id="1256513"/>
    <lineage>
        <taxon>Bacteria</taxon>
        <taxon>Pseudomonadati</taxon>
        <taxon>Pseudomonadota</taxon>
        <taxon>Alphaproteobacteria</taxon>
        <taxon>Sphingomonadales</taxon>
        <taxon>Sphingomonadaceae</taxon>
        <taxon>Novosphingobium</taxon>
    </lineage>
</organism>
<dbReference type="AlphaFoldDB" id="A0A918PCZ8"/>
<name>A0A918PCZ8_9SPHN</name>
<accession>A0A918PCZ8</accession>
<evidence type="ECO:0000313" key="4">
    <source>
        <dbReference type="Proteomes" id="UP000648075"/>
    </source>
</evidence>
<dbReference type="InterPro" id="IPR055492">
    <property type="entry name" value="DUF7064"/>
</dbReference>
<proteinExistence type="predicted"/>
<reference evidence="3" key="2">
    <citation type="submission" date="2020-09" db="EMBL/GenBank/DDBJ databases">
        <authorList>
            <person name="Sun Q."/>
            <person name="Kim S."/>
        </authorList>
    </citation>
    <scope>NUCLEOTIDE SEQUENCE</scope>
    <source>
        <strain evidence="3">KCTC 32255</strain>
    </source>
</reference>
<dbReference type="Proteomes" id="UP000648075">
    <property type="component" value="Unassembled WGS sequence"/>
</dbReference>
<feature type="domain" description="DUF7065" evidence="2">
    <location>
        <begin position="128"/>
        <end position="183"/>
    </location>
</feature>
<feature type="domain" description="DUF7064" evidence="1">
    <location>
        <begin position="187"/>
        <end position="305"/>
    </location>
</feature>
<dbReference type="Pfam" id="PF23213">
    <property type="entry name" value="DUF7065"/>
    <property type="match status" value="1"/>
</dbReference>
<dbReference type="Pfam" id="PF23212">
    <property type="entry name" value="DUF7064"/>
    <property type="match status" value="1"/>
</dbReference>
<evidence type="ECO:0000259" key="1">
    <source>
        <dbReference type="Pfam" id="PF23212"/>
    </source>
</evidence>
<dbReference type="RefSeq" id="WP_189620283.1">
    <property type="nucleotide sequence ID" value="NZ_BMZA01000003.1"/>
</dbReference>
<keyword evidence="4" id="KW-1185">Reference proteome</keyword>
<protein>
    <submittedName>
        <fullName evidence="3">Uncharacterized protein</fullName>
    </submittedName>
</protein>
<sequence>MIRDEDLRYHTPADVTHDWAETSFFSVYVPEANLTAWVYIIARPGVGAIVCDVEVIDGVGRYSLDARYIDFQQHLPLPQNFESYSLPNGLTFKGHSIRNYQLDYIGVDDTELHWTVEGVMEPFDIHDPAMDPLASTDANASGFGAAYANHFDMTARTTGTLKVRGKEYAIDCVTTMDHSWGPRGERGMRSMGWINGNFSAKDAFQTIWTFNPLAPLAEQFALAHGYVIADGEVRGLTKGRIQAVDRSGPFPSGYEMEVEDAAGRKYRYTGKVVAQHPWPCYSCTFAKFSTVEWTDGSHIGHGLAQENWPLDSLTGKGLAAGA</sequence>
<evidence type="ECO:0000259" key="2">
    <source>
        <dbReference type="Pfam" id="PF23213"/>
    </source>
</evidence>
<comment type="caution">
    <text evidence="3">The sequence shown here is derived from an EMBL/GenBank/DDBJ whole genome shotgun (WGS) entry which is preliminary data.</text>
</comment>